<keyword evidence="3" id="KW-1185">Reference proteome</keyword>
<organism evidence="2 3">
    <name type="scientific">Lentzea alba</name>
    <dbReference type="NCBI Taxonomy" id="2714351"/>
    <lineage>
        <taxon>Bacteria</taxon>
        <taxon>Bacillati</taxon>
        <taxon>Actinomycetota</taxon>
        <taxon>Actinomycetes</taxon>
        <taxon>Pseudonocardiales</taxon>
        <taxon>Pseudonocardiaceae</taxon>
        <taxon>Lentzea</taxon>
    </lineage>
</organism>
<feature type="transmembrane region" description="Helical" evidence="1">
    <location>
        <begin position="7"/>
        <end position="28"/>
    </location>
</feature>
<feature type="transmembrane region" description="Helical" evidence="1">
    <location>
        <begin position="82"/>
        <end position="103"/>
    </location>
</feature>
<reference evidence="2 3" key="1">
    <citation type="submission" date="2020-03" db="EMBL/GenBank/DDBJ databases">
        <title>Isolation and identification of active actinomycetes.</title>
        <authorList>
            <person name="Sun X."/>
        </authorList>
    </citation>
    <scope>NUCLEOTIDE SEQUENCE [LARGE SCALE GENOMIC DNA]</scope>
    <source>
        <strain evidence="2 3">NEAU-D13</strain>
    </source>
</reference>
<dbReference type="RefSeq" id="WP_166044083.1">
    <property type="nucleotide sequence ID" value="NZ_JAAMPJ010000001.1"/>
</dbReference>
<comment type="caution">
    <text evidence="2">The sequence shown here is derived from an EMBL/GenBank/DDBJ whole genome shotgun (WGS) entry which is preliminary data.</text>
</comment>
<accession>A0A7C9RM64</accession>
<sequence>MTWLRKPWVGPLAFVVVAFVAFSLPPYLTGDRLQARVQSDWGPHYPFLVMHVVCASVAILTCVVQIWPWFRSRFPAWHRRVGRVYVLAGVLPAGLSGLVIGWMTPFGPVAQVSNVLLALLWLTFTWLAWQAARRRQFRDHRKWMIRSFVLTLSIITNRIWGVVAFLLLADRVPEAELPNAISGIATWVGWTIPLLISQWWLERKPRRRVAAEQPSAPEPALM</sequence>
<evidence type="ECO:0000313" key="2">
    <source>
        <dbReference type="EMBL" id="NGY58170.1"/>
    </source>
</evidence>
<keyword evidence="1" id="KW-0472">Membrane</keyword>
<feature type="transmembrane region" description="Helical" evidence="1">
    <location>
        <begin position="149"/>
        <end position="168"/>
    </location>
</feature>
<dbReference type="Proteomes" id="UP000481360">
    <property type="component" value="Unassembled WGS sequence"/>
</dbReference>
<dbReference type="EMBL" id="JAAMPJ010000001">
    <property type="protein sequence ID" value="NGY58170.1"/>
    <property type="molecule type" value="Genomic_DNA"/>
</dbReference>
<feature type="transmembrane region" description="Helical" evidence="1">
    <location>
        <begin position="109"/>
        <end position="129"/>
    </location>
</feature>
<keyword evidence="1" id="KW-0812">Transmembrane</keyword>
<name>A0A7C9RM64_9PSEU</name>
<evidence type="ECO:0000313" key="3">
    <source>
        <dbReference type="Proteomes" id="UP000481360"/>
    </source>
</evidence>
<gene>
    <name evidence="2" type="ORF">G7043_04385</name>
</gene>
<evidence type="ECO:0000256" key="1">
    <source>
        <dbReference type="SAM" id="Phobius"/>
    </source>
</evidence>
<feature type="transmembrane region" description="Helical" evidence="1">
    <location>
        <begin position="48"/>
        <end position="70"/>
    </location>
</feature>
<feature type="transmembrane region" description="Helical" evidence="1">
    <location>
        <begin position="180"/>
        <end position="201"/>
    </location>
</feature>
<dbReference type="InterPro" id="IPR018750">
    <property type="entry name" value="DUF2306_membrane"/>
</dbReference>
<protein>
    <submittedName>
        <fullName evidence="2">DUF2306 domain-containing protein</fullName>
    </submittedName>
</protein>
<dbReference type="AlphaFoldDB" id="A0A7C9RM64"/>
<keyword evidence="1" id="KW-1133">Transmembrane helix</keyword>
<dbReference type="Pfam" id="PF10067">
    <property type="entry name" value="DUF2306"/>
    <property type="match status" value="1"/>
</dbReference>
<proteinExistence type="predicted"/>